<dbReference type="Proteomes" id="UP001151760">
    <property type="component" value="Unassembled WGS sequence"/>
</dbReference>
<reference evidence="1" key="1">
    <citation type="journal article" date="2022" name="Int. J. Mol. Sci.">
        <title>Draft Genome of Tanacetum Coccineum: Genomic Comparison of Closely Related Tanacetum-Family Plants.</title>
        <authorList>
            <person name="Yamashiro T."/>
            <person name="Shiraishi A."/>
            <person name="Nakayama K."/>
            <person name="Satake H."/>
        </authorList>
    </citation>
    <scope>NUCLEOTIDE SEQUENCE</scope>
</reference>
<dbReference type="Gene3D" id="3.30.70.270">
    <property type="match status" value="1"/>
</dbReference>
<dbReference type="PANTHER" id="PTHR15503">
    <property type="entry name" value="LDOC1 RELATED"/>
    <property type="match status" value="1"/>
</dbReference>
<proteinExistence type="predicted"/>
<comment type="caution">
    <text evidence="1">The sequence shown here is derived from an EMBL/GenBank/DDBJ whole genome shotgun (WGS) entry which is preliminary data.</text>
</comment>
<evidence type="ECO:0008006" key="3">
    <source>
        <dbReference type="Google" id="ProtNLM"/>
    </source>
</evidence>
<dbReference type="CDD" id="cd01647">
    <property type="entry name" value="RT_LTR"/>
    <property type="match status" value="1"/>
</dbReference>
<evidence type="ECO:0000313" key="1">
    <source>
        <dbReference type="EMBL" id="GJU04239.1"/>
    </source>
</evidence>
<dbReference type="Gene3D" id="3.10.10.10">
    <property type="entry name" value="HIV Type 1 Reverse Transcriptase, subunit A, domain 1"/>
    <property type="match status" value="1"/>
</dbReference>
<dbReference type="EMBL" id="BQNB010021230">
    <property type="protein sequence ID" value="GJU04239.1"/>
    <property type="molecule type" value="Genomic_DNA"/>
</dbReference>
<evidence type="ECO:0000313" key="2">
    <source>
        <dbReference type="Proteomes" id="UP001151760"/>
    </source>
</evidence>
<reference evidence="1" key="2">
    <citation type="submission" date="2022-01" db="EMBL/GenBank/DDBJ databases">
        <authorList>
            <person name="Yamashiro T."/>
            <person name="Shiraishi A."/>
            <person name="Satake H."/>
            <person name="Nakayama K."/>
        </authorList>
    </citation>
    <scope>NUCLEOTIDE SEQUENCE</scope>
</reference>
<dbReference type="InterPro" id="IPR043502">
    <property type="entry name" value="DNA/RNA_pol_sf"/>
</dbReference>
<sequence length="433" mass="48813">MVATHSLTDSTNQNTGSIETTLERLSNAMDQMNQHIEGLVVFQQLSQPIINHLNNGEGTNNRGGQPTFGRLTKFEFPKFNGEDVQGWLYKRNEDKVTWHQYEEGIKERFDPVNEDPMVELKILKQVGSVQAYQDLFEVLLNKVDQPEAYAISLFIGGLKDEIGLAVRMFRPNKLTDAYSLAKMQEATLAIPKSRYTSLLVANKTAITPFVSKSGGYAAKSNTLALPAPPQTMGPNRPRKQLTQQEMAEKRANCEEEIKDEDCVDGELDQVVVKEEDVMPQVSLNAMNGVNSYQTMRIKGHVGKKVVHIEIPPKRSHDHTIPLTPNAPPINIRPYKHPLIQKDEIELMVKELLKAGTIRNSQSPFSSPIVMVKKKDGTWRMCVDYKQLNKHTIKDKYPIPVIEELLDELSGAKVWFLVLLNGSLQPIKDDSQDV</sequence>
<gene>
    <name evidence="1" type="ORF">Tco_1114577</name>
</gene>
<dbReference type="PANTHER" id="PTHR15503:SF43">
    <property type="entry name" value="REVERSE TRANSCRIPTASE RNASE H-LIKE DOMAIN-CONTAINING PROTEIN"/>
    <property type="match status" value="1"/>
</dbReference>
<accession>A0ABQ5IVH7</accession>
<organism evidence="1 2">
    <name type="scientific">Tanacetum coccineum</name>
    <dbReference type="NCBI Taxonomy" id="301880"/>
    <lineage>
        <taxon>Eukaryota</taxon>
        <taxon>Viridiplantae</taxon>
        <taxon>Streptophyta</taxon>
        <taxon>Embryophyta</taxon>
        <taxon>Tracheophyta</taxon>
        <taxon>Spermatophyta</taxon>
        <taxon>Magnoliopsida</taxon>
        <taxon>eudicotyledons</taxon>
        <taxon>Gunneridae</taxon>
        <taxon>Pentapetalae</taxon>
        <taxon>asterids</taxon>
        <taxon>campanulids</taxon>
        <taxon>Asterales</taxon>
        <taxon>Asteraceae</taxon>
        <taxon>Asteroideae</taxon>
        <taxon>Anthemideae</taxon>
        <taxon>Anthemidinae</taxon>
        <taxon>Tanacetum</taxon>
    </lineage>
</organism>
<protein>
    <recommendedName>
        <fullName evidence="3">Retrotransposon gag domain-containing protein</fullName>
    </recommendedName>
</protein>
<dbReference type="InterPro" id="IPR032567">
    <property type="entry name" value="RTL1-rel"/>
</dbReference>
<keyword evidence="2" id="KW-1185">Reference proteome</keyword>
<dbReference type="InterPro" id="IPR043128">
    <property type="entry name" value="Rev_trsase/Diguanyl_cyclase"/>
</dbReference>
<name>A0ABQ5IVH7_9ASTR</name>
<dbReference type="SUPFAM" id="SSF56672">
    <property type="entry name" value="DNA/RNA polymerases"/>
    <property type="match status" value="1"/>
</dbReference>